<dbReference type="SUPFAM" id="SSF81324">
    <property type="entry name" value="Voltage-gated potassium channels"/>
    <property type="match status" value="1"/>
</dbReference>
<keyword evidence="4" id="KW-1003">Cell membrane</keyword>
<dbReference type="InterPro" id="IPR001320">
    <property type="entry name" value="Iontro_rcpt_C"/>
</dbReference>
<comment type="similarity">
    <text evidence="2">Belongs to the glutamate-gated ion channel (TC 1.A.10.1) family.</text>
</comment>
<organism evidence="18 19">
    <name type="scientific">Dufourea novaeangliae</name>
    <name type="common">Sweat bee</name>
    <dbReference type="NCBI Taxonomy" id="178035"/>
    <lineage>
        <taxon>Eukaryota</taxon>
        <taxon>Metazoa</taxon>
        <taxon>Ecdysozoa</taxon>
        <taxon>Arthropoda</taxon>
        <taxon>Hexapoda</taxon>
        <taxon>Insecta</taxon>
        <taxon>Pterygota</taxon>
        <taxon>Neoptera</taxon>
        <taxon>Endopterygota</taxon>
        <taxon>Hymenoptera</taxon>
        <taxon>Apocrita</taxon>
        <taxon>Aculeata</taxon>
        <taxon>Apoidea</taxon>
        <taxon>Anthophila</taxon>
        <taxon>Halictidae</taxon>
        <taxon>Rophitinae</taxon>
        <taxon>Dufourea</taxon>
    </lineage>
</organism>
<evidence type="ECO:0000256" key="8">
    <source>
        <dbReference type="ARBA" id="ARBA00023136"/>
    </source>
</evidence>
<feature type="transmembrane region" description="Helical" evidence="15">
    <location>
        <begin position="122"/>
        <end position="151"/>
    </location>
</feature>
<keyword evidence="5 15" id="KW-0812">Transmembrane</keyword>
<dbReference type="Gene3D" id="3.40.190.10">
    <property type="entry name" value="Periplasmic binding protein-like II"/>
    <property type="match status" value="3"/>
</dbReference>
<dbReference type="SUPFAM" id="SSF53850">
    <property type="entry name" value="Periplasmic binding protein-like II"/>
    <property type="match status" value="1"/>
</dbReference>
<keyword evidence="11" id="KW-1071">Ligand-gated ion channel</keyword>
<keyword evidence="10" id="KW-0325">Glycoprotein</keyword>
<keyword evidence="9 18" id="KW-0675">Receptor</keyword>
<evidence type="ECO:0000313" key="19">
    <source>
        <dbReference type="Proteomes" id="UP000076502"/>
    </source>
</evidence>
<protein>
    <submittedName>
        <fullName evidence="18">Glutamate receptor, ionotropic kainate 2</fullName>
    </submittedName>
</protein>
<accession>A0A154PM83</accession>
<keyword evidence="12" id="KW-0407">Ion channel</keyword>
<feature type="site" description="Interaction with the cone snail toxin Con-ikot-ikot" evidence="14">
    <location>
        <position position="61"/>
    </location>
</feature>
<evidence type="ECO:0000256" key="4">
    <source>
        <dbReference type="ARBA" id="ARBA00022475"/>
    </source>
</evidence>
<dbReference type="Pfam" id="PF00060">
    <property type="entry name" value="Lig_chan"/>
    <property type="match status" value="1"/>
</dbReference>
<evidence type="ECO:0000259" key="16">
    <source>
        <dbReference type="SMART" id="SM00079"/>
    </source>
</evidence>
<evidence type="ECO:0000256" key="12">
    <source>
        <dbReference type="ARBA" id="ARBA00023303"/>
    </source>
</evidence>
<feature type="binding site" evidence="13">
    <location>
        <position position="93"/>
    </location>
    <ligand>
        <name>L-glutamate</name>
        <dbReference type="ChEBI" id="CHEBI:29985"/>
    </ligand>
</feature>
<evidence type="ECO:0000256" key="2">
    <source>
        <dbReference type="ARBA" id="ARBA00008685"/>
    </source>
</evidence>
<evidence type="ECO:0000256" key="3">
    <source>
        <dbReference type="ARBA" id="ARBA00022448"/>
    </source>
</evidence>
<dbReference type="InterPro" id="IPR019594">
    <property type="entry name" value="Glu/Gly-bd"/>
</dbReference>
<keyword evidence="7" id="KW-0406">Ion transport</keyword>
<evidence type="ECO:0000256" key="5">
    <source>
        <dbReference type="ARBA" id="ARBA00022692"/>
    </source>
</evidence>
<comment type="subcellular location">
    <subcellularLocation>
        <location evidence="1">Cell membrane</location>
        <topology evidence="1">Multi-pass membrane protein</topology>
    </subcellularLocation>
</comment>
<evidence type="ECO:0000256" key="6">
    <source>
        <dbReference type="ARBA" id="ARBA00022989"/>
    </source>
</evidence>
<dbReference type="GO" id="GO:0038023">
    <property type="term" value="F:signaling receptor activity"/>
    <property type="evidence" value="ECO:0007669"/>
    <property type="project" value="InterPro"/>
</dbReference>
<evidence type="ECO:0000256" key="11">
    <source>
        <dbReference type="ARBA" id="ARBA00023286"/>
    </source>
</evidence>
<gene>
    <name evidence="18" type="ORF">WN55_04374</name>
</gene>
<feature type="site" description="Crucial to convey clamshell closure to channel opening" evidence="14">
    <location>
        <position position="237"/>
    </location>
</feature>
<dbReference type="PANTHER" id="PTHR18966">
    <property type="entry name" value="IONOTROPIC GLUTAMATE RECEPTOR"/>
    <property type="match status" value="1"/>
</dbReference>
<dbReference type="Proteomes" id="UP000076502">
    <property type="component" value="Unassembled WGS sequence"/>
</dbReference>
<feature type="binding site" evidence="13">
    <location>
        <position position="86"/>
    </location>
    <ligand>
        <name>L-glutamate</name>
        <dbReference type="ChEBI" id="CHEBI:29985"/>
    </ligand>
</feature>
<evidence type="ECO:0000259" key="17">
    <source>
        <dbReference type="SMART" id="SM00918"/>
    </source>
</evidence>
<keyword evidence="19" id="KW-1185">Reference proteome</keyword>
<evidence type="ECO:0000256" key="9">
    <source>
        <dbReference type="ARBA" id="ARBA00023170"/>
    </source>
</evidence>
<evidence type="ECO:0000256" key="7">
    <source>
        <dbReference type="ARBA" id="ARBA00023065"/>
    </source>
</evidence>
<feature type="binding site" evidence="13">
    <location>
        <position position="259"/>
    </location>
    <ligand>
        <name>L-glutamate</name>
        <dbReference type="ChEBI" id="CHEBI:29985"/>
    </ligand>
</feature>
<keyword evidence="3" id="KW-0813">Transport</keyword>
<evidence type="ECO:0000256" key="13">
    <source>
        <dbReference type="PIRSR" id="PIRSR601508-1"/>
    </source>
</evidence>
<evidence type="ECO:0000313" key="18">
    <source>
        <dbReference type="EMBL" id="KZC12857.1"/>
    </source>
</evidence>
<dbReference type="STRING" id="178035.A0A154PM83"/>
<feature type="domain" description="Ionotropic glutamate receptor C-terminal" evidence="16">
    <location>
        <begin position="8"/>
        <end position="384"/>
    </location>
</feature>
<name>A0A154PM83_DUFNO</name>
<dbReference type="AlphaFoldDB" id="A0A154PM83"/>
<dbReference type="Gene3D" id="1.10.287.70">
    <property type="match status" value="1"/>
</dbReference>
<keyword evidence="6 15" id="KW-1133">Transmembrane helix</keyword>
<reference evidence="18 19" key="1">
    <citation type="submission" date="2015-07" db="EMBL/GenBank/DDBJ databases">
        <title>The genome of Dufourea novaeangliae.</title>
        <authorList>
            <person name="Pan H."/>
            <person name="Kapheim K."/>
        </authorList>
    </citation>
    <scope>NUCLEOTIDE SEQUENCE [LARGE SCALE GENOMIC DNA]</scope>
    <source>
        <strain evidence="18">0120121106</strain>
        <tissue evidence="18">Whole body</tissue>
    </source>
</reference>
<dbReference type="SMART" id="SM00918">
    <property type="entry name" value="Lig_chan-Glu_bd"/>
    <property type="match status" value="1"/>
</dbReference>
<feature type="transmembrane region" description="Helical" evidence="15">
    <location>
        <begin position="207"/>
        <end position="227"/>
    </location>
</feature>
<dbReference type="FunFam" id="1.10.287.70:FF:000143">
    <property type="entry name" value="Probable glutamate receptor"/>
    <property type="match status" value="1"/>
</dbReference>
<dbReference type="InterPro" id="IPR001508">
    <property type="entry name" value="Iono_Glu_rcpt_met"/>
</dbReference>
<dbReference type="FunFam" id="3.40.190.10:FF:000024">
    <property type="entry name" value="Glutamate receptor, ionotropic, delta 1"/>
    <property type="match status" value="1"/>
</dbReference>
<sequence length="385" mass="45088">MSNGMRPVYRAVTGIAPPYVMYNTTTRTFHGYCIDLLDAIGSLVGFDYTIRKSLDKHYGHRDPGNGRWNGMVYELMENTSDIAVGPLWITSDRARVIDFTIPYQGMTGFAIMMKKRTKQVSFFHFLVILEIEIWLAFAFAFFLTIFLLFILERYSPYSYRNNKEKYRTEPDDRFTSLKECFWFAFTSLTPQGGGDIPKNLSGKVAAATWWLFGFVIVAAYTANLAAYETLDRLERNIESMDDLRKQYRVSYSVVADSATYRYFNRMKMLEERFFRFWRGTTLDENTPEWNRSKYAVWEYPLEDKFTKMYYAMEQAGFVPSEEQAVEMLRKVNRTFEFAFIAETFTVKYLMLTNCDFRLVGEEFGKKPFAFAVQKGSPLRKKINDA</sequence>
<evidence type="ECO:0000256" key="1">
    <source>
        <dbReference type="ARBA" id="ARBA00004651"/>
    </source>
</evidence>
<evidence type="ECO:0000256" key="10">
    <source>
        <dbReference type="ARBA" id="ARBA00023180"/>
    </source>
</evidence>
<evidence type="ECO:0000256" key="15">
    <source>
        <dbReference type="SAM" id="Phobius"/>
    </source>
</evidence>
<evidence type="ECO:0000256" key="14">
    <source>
        <dbReference type="PIRSR" id="PIRSR601508-2"/>
    </source>
</evidence>
<proteinExistence type="inferred from homology"/>
<dbReference type="SMART" id="SM00079">
    <property type="entry name" value="PBPe"/>
    <property type="match status" value="1"/>
</dbReference>
<dbReference type="EMBL" id="KQ434977">
    <property type="protein sequence ID" value="KZC12857.1"/>
    <property type="molecule type" value="Genomic_DNA"/>
</dbReference>
<dbReference type="OrthoDB" id="5984008at2759"/>
<keyword evidence="8 15" id="KW-0472">Membrane</keyword>
<dbReference type="GO" id="GO:0005886">
    <property type="term" value="C:plasma membrane"/>
    <property type="evidence" value="ECO:0007669"/>
    <property type="project" value="UniProtKB-SubCell"/>
</dbReference>
<dbReference type="Pfam" id="PF10613">
    <property type="entry name" value="Lig_chan-Glu_bd"/>
    <property type="match status" value="1"/>
</dbReference>
<dbReference type="GO" id="GO:0015276">
    <property type="term" value="F:ligand-gated monoatomic ion channel activity"/>
    <property type="evidence" value="ECO:0007669"/>
    <property type="project" value="InterPro"/>
</dbReference>
<dbReference type="PRINTS" id="PR00177">
    <property type="entry name" value="NMDARECEPTOR"/>
</dbReference>
<feature type="binding site" evidence="13">
    <location>
        <position position="342"/>
    </location>
    <ligand>
        <name>L-glutamate</name>
        <dbReference type="ChEBI" id="CHEBI:29985"/>
    </ligand>
</feature>
<feature type="domain" description="Ionotropic glutamate receptor L-glutamate and glycine-binding" evidence="17">
    <location>
        <begin position="18"/>
        <end position="77"/>
    </location>
</feature>
<dbReference type="InterPro" id="IPR015683">
    <property type="entry name" value="Ionotropic_Glu_rcpt"/>
</dbReference>